<dbReference type="AlphaFoldDB" id="A0A4R1JLI5"/>
<evidence type="ECO:0000259" key="1">
    <source>
        <dbReference type="Pfam" id="PF13302"/>
    </source>
</evidence>
<dbReference type="InterPro" id="IPR051531">
    <property type="entry name" value="N-acetyltransferase"/>
</dbReference>
<reference evidence="2 3" key="1">
    <citation type="submission" date="2019-03" db="EMBL/GenBank/DDBJ databases">
        <title>Genomic Encyclopedia of Type Strains, Phase IV (KMG-IV): sequencing the most valuable type-strain genomes for metagenomic binning, comparative biology and taxonomic classification.</title>
        <authorList>
            <person name="Goeker M."/>
        </authorList>
    </citation>
    <scope>NUCLEOTIDE SEQUENCE [LARGE SCALE GENOMIC DNA]</scope>
    <source>
        <strain evidence="2 3">DSM 18577</strain>
    </source>
</reference>
<keyword evidence="3" id="KW-1185">Reference proteome</keyword>
<evidence type="ECO:0000313" key="3">
    <source>
        <dbReference type="Proteomes" id="UP000295565"/>
    </source>
</evidence>
<sequence length="194" mass="22501">MDIISNRLILRKPNSNDLCDFYRIYADPATNVFNPKGPIENIEIAQDILQLWISQWQQDGFGMWVISPREDEFNILGFGGFTHRQFAGQPIINLGYRFAVQAWGNGYATEATKAMLQAGFDQCQLQLVNATVRINHRASQKVLEKSGFVYKKTVQDQPHVLPAHVYQYNISKWRVERLNHYRNQAIQHINHNQL</sequence>
<dbReference type="RefSeq" id="WP_131912713.1">
    <property type="nucleotide sequence ID" value="NZ_OU594967.1"/>
</dbReference>
<gene>
    <name evidence="2" type="ORF">EV690_1871</name>
</gene>
<dbReference type="EMBL" id="SMGD01000013">
    <property type="protein sequence ID" value="TCK51790.1"/>
    <property type="molecule type" value="Genomic_DNA"/>
</dbReference>
<accession>A0A4R1JLI5</accession>
<comment type="caution">
    <text evidence="2">The sequence shown here is derived from an EMBL/GenBank/DDBJ whole genome shotgun (WGS) entry which is preliminary data.</text>
</comment>
<dbReference type="Proteomes" id="UP000295565">
    <property type="component" value="Unassembled WGS sequence"/>
</dbReference>
<dbReference type="Pfam" id="PF13302">
    <property type="entry name" value="Acetyltransf_3"/>
    <property type="match status" value="1"/>
</dbReference>
<dbReference type="PANTHER" id="PTHR43792:SF1">
    <property type="entry name" value="N-ACETYLTRANSFERASE DOMAIN-CONTAINING PROTEIN"/>
    <property type="match status" value="1"/>
</dbReference>
<proteinExistence type="predicted"/>
<dbReference type="PANTHER" id="PTHR43792">
    <property type="entry name" value="GNAT FAMILY, PUTATIVE (AFU_ORTHOLOGUE AFUA_3G00765)-RELATED-RELATED"/>
    <property type="match status" value="1"/>
</dbReference>
<dbReference type="SUPFAM" id="SSF55729">
    <property type="entry name" value="Acyl-CoA N-acyltransferases (Nat)"/>
    <property type="match status" value="1"/>
</dbReference>
<organism evidence="2 3">
    <name type="scientific">Celerinatantimonas diazotrophica</name>
    <dbReference type="NCBI Taxonomy" id="412034"/>
    <lineage>
        <taxon>Bacteria</taxon>
        <taxon>Pseudomonadati</taxon>
        <taxon>Pseudomonadota</taxon>
        <taxon>Gammaproteobacteria</taxon>
        <taxon>Celerinatantimonadaceae</taxon>
        <taxon>Celerinatantimonas</taxon>
    </lineage>
</organism>
<name>A0A4R1JLI5_9GAMM</name>
<feature type="domain" description="N-acetyltransferase" evidence="1">
    <location>
        <begin position="7"/>
        <end position="149"/>
    </location>
</feature>
<protein>
    <submittedName>
        <fullName evidence="2">RimJ/RimL family protein N-acetyltransferase</fullName>
    </submittedName>
</protein>
<dbReference type="InterPro" id="IPR016181">
    <property type="entry name" value="Acyl_CoA_acyltransferase"/>
</dbReference>
<dbReference type="InterPro" id="IPR000182">
    <property type="entry name" value="GNAT_dom"/>
</dbReference>
<dbReference type="GO" id="GO:0016747">
    <property type="term" value="F:acyltransferase activity, transferring groups other than amino-acyl groups"/>
    <property type="evidence" value="ECO:0007669"/>
    <property type="project" value="InterPro"/>
</dbReference>
<dbReference type="Gene3D" id="3.40.630.30">
    <property type="match status" value="1"/>
</dbReference>
<evidence type="ECO:0000313" key="2">
    <source>
        <dbReference type="EMBL" id="TCK51790.1"/>
    </source>
</evidence>
<dbReference type="OrthoDB" id="9801656at2"/>
<keyword evidence="2" id="KW-0808">Transferase</keyword>